<comment type="caution">
    <text evidence="2">The sequence shown here is derived from an EMBL/GenBank/DDBJ whole genome shotgun (WGS) entry which is preliminary data.</text>
</comment>
<gene>
    <name evidence="2" type="ORF">LIER_10539</name>
</gene>
<dbReference type="EMBL" id="BAABME010001882">
    <property type="protein sequence ID" value="GAA0151932.1"/>
    <property type="molecule type" value="Genomic_DNA"/>
</dbReference>
<evidence type="ECO:0000256" key="1">
    <source>
        <dbReference type="SAM" id="MobiDB-lite"/>
    </source>
</evidence>
<evidence type="ECO:0000313" key="2">
    <source>
        <dbReference type="EMBL" id="GAA0151932.1"/>
    </source>
</evidence>
<keyword evidence="3" id="KW-1185">Reference proteome</keyword>
<reference evidence="2 3" key="1">
    <citation type="submission" date="2024-01" db="EMBL/GenBank/DDBJ databases">
        <title>The complete chloroplast genome sequence of Lithospermum erythrorhizon: insights into the phylogenetic relationship among Boraginaceae species and the maternal lineages of purple gromwells.</title>
        <authorList>
            <person name="Okada T."/>
            <person name="Watanabe K."/>
        </authorList>
    </citation>
    <scope>NUCLEOTIDE SEQUENCE [LARGE SCALE GENOMIC DNA]</scope>
</reference>
<sequence>MMTSPELLQDESPLNIIDNFPAHPINHQNGELDDNDDGNYFQVKFGSHISKKDVIAEFQKLESQYGAWEKEYSMKLEETKATMKKLSLPRKEKNQKRWWRRPLRN</sequence>
<proteinExistence type="predicted"/>
<dbReference type="AlphaFoldDB" id="A0AAV3PPN7"/>
<evidence type="ECO:0000313" key="3">
    <source>
        <dbReference type="Proteomes" id="UP001454036"/>
    </source>
</evidence>
<protein>
    <submittedName>
        <fullName evidence="2">Uncharacterized protein</fullName>
    </submittedName>
</protein>
<name>A0AAV3PPN7_LITER</name>
<dbReference type="Proteomes" id="UP001454036">
    <property type="component" value="Unassembled WGS sequence"/>
</dbReference>
<accession>A0AAV3PPN7</accession>
<organism evidence="2 3">
    <name type="scientific">Lithospermum erythrorhizon</name>
    <name type="common">Purple gromwell</name>
    <name type="synonym">Lithospermum officinale var. erythrorhizon</name>
    <dbReference type="NCBI Taxonomy" id="34254"/>
    <lineage>
        <taxon>Eukaryota</taxon>
        <taxon>Viridiplantae</taxon>
        <taxon>Streptophyta</taxon>
        <taxon>Embryophyta</taxon>
        <taxon>Tracheophyta</taxon>
        <taxon>Spermatophyta</taxon>
        <taxon>Magnoliopsida</taxon>
        <taxon>eudicotyledons</taxon>
        <taxon>Gunneridae</taxon>
        <taxon>Pentapetalae</taxon>
        <taxon>asterids</taxon>
        <taxon>lamiids</taxon>
        <taxon>Boraginales</taxon>
        <taxon>Boraginaceae</taxon>
        <taxon>Boraginoideae</taxon>
        <taxon>Lithospermeae</taxon>
        <taxon>Lithospermum</taxon>
    </lineage>
</organism>
<feature type="region of interest" description="Disordered" evidence="1">
    <location>
        <begin position="86"/>
        <end position="105"/>
    </location>
</feature>
<feature type="compositionally biased region" description="Basic residues" evidence="1">
    <location>
        <begin position="93"/>
        <end position="105"/>
    </location>
</feature>